<evidence type="ECO:0000313" key="4">
    <source>
        <dbReference type="Proteomes" id="UP000485058"/>
    </source>
</evidence>
<organism evidence="3 4">
    <name type="scientific">Haematococcus lacustris</name>
    <name type="common">Green alga</name>
    <name type="synonym">Haematococcus pluvialis</name>
    <dbReference type="NCBI Taxonomy" id="44745"/>
    <lineage>
        <taxon>Eukaryota</taxon>
        <taxon>Viridiplantae</taxon>
        <taxon>Chlorophyta</taxon>
        <taxon>core chlorophytes</taxon>
        <taxon>Chlorophyceae</taxon>
        <taxon>CS clade</taxon>
        <taxon>Chlamydomonadales</taxon>
        <taxon>Haematococcaceae</taxon>
        <taxon>Haematococcus</taxon>
    </lineage>
</organism>
<evidence type="ECO:0000259" key="2">
    <source>
        <dbReference type="PROSITE" id="PS50097"/>
    </source>
</evidence>
<dbReference type="Proteomes" id="UP000485058">
    <property type="component" value="Unassembled WGS sequence"/>
</dbReference>
<sequence>MQVVLNVGGSKFTTTLTTLRNAPSSSPSLFTAMFSGRHNLRTDEAGCFFVDRDARHFHAILNYLRDGQLNYPSDGTDFKYLLELRAEAEYYGLTGLVALID</sequence>
<reference evidence="3 4" key="1">
    <citation type="submission" date="2020-02" db="EMBL/GenBank/DDBJ databases">
        <title>Draft genome sequence of Haematococcus lacustris strain NIES-144.</title>
        <authorList>
            <person name="Morimoto D."/>
            <person name="Nakagawa S."/>
            <person name="Yoshida T."/>
            <person name="Sawayama S."/>
        </authorList>
    </citation>
    <scope>NUCLEOTIDE SEQUENCE [LARGE SCALE GENOMIC DNA]</scope>
    <source>
        <strain evidence="3 4">NIES-144</strain>
    </source>
</reference>
<dbReference type="InterPro" id="IPR011333">
    <property type="entry name" value="SKP1/BTB/POZ_sf"/>
</dbReference>
<feature type="domain" description="BTB" evidence="2">
    <location>
        <begin position="1"/>
        <end position="73"/>
    </location>
</feature>
<dbReference type="PANTHER" id="PTHR11145:SF8">
    <property type="entry name" value="RE57120P"/>
    <property type="match status" value="1"/>
</dbReference>
<evidence type="ECO:0000313" key="3">
    <source>
        <dbReference type="EMBL" id="GFH14196.1"/>
    </source>
</evidence>
<dbReference type="InterPro" id="IPR003131">
    <property type="entry name" value="T1-type_BTB"/>
</dbReference>
<dbReference type="SMART" id="SM00225">
    <property type="entry name" value="BTB"/>
    <property type="match status" value="1"/>
</dbReference>
<dbReference type="Gene3D" id="3.30.710.10">
    <property type="entry name" value="Potassium Channel Kv1.1, Chain A"/>
    <property type="match status" value="1"/>
</dbReference>
<accession>A0A699Z4I4</accession>
<dbReference type="InterPro" id="IPR045068">
    <property type="entry name" value="BACURD1-3"/>
</dbReference>
<evidence type="ECO:0000256" key="1">
    <source>
        <dbReference type="ARBA" id="ARBA00004906"/>
    </source>
</evidence>
<dbReference type="InterPro" id="IPR000210">
    <property type="entry name" value="BTB/POZ_dom"/>
</dbReference>
<dbReference type="Pfam" id="PF02214">
    <property type="entry name" value="BTB_2"/>
    <property type="match status" value="1"/>
</dbReference>
<comment type="pathway">
    <text evidence="1">Protein modification; protein ubiquitination.</text>
</comment>
<comment type="caution">
    <text evidence="3">The sequence shown here is derived from an EMBL/GenBank/DDBJ whole genome shotgun (WGS) entry which is preliminary data.</text>
</comment>
<feature type="non-terminal residue" evidence="3">
    <location>
        <position position="101"/>
    </location>
</feature>
<gene>
    <name evidence="3" type="ORF">HaLaN_10209</name>
</gene>
<dbReference type="PANTHER" id="PTHR11145">
    <property type="entry name" value="BTB/POZ DOMAIN-CONTAINING ADAPTER FOR CUL3-MEDIATED RHOA DEGRADATION PROTEIN FAMILY MEMBER"/>
    <property type="match status" value="1"/>
</dbReference>
<proteinExistence type="predicted"/>
<dbReference type="EMBL" id="BLLF01000698">
    <property type="protein sequence ID" value="GFH14196.1"/>
    <property type="molecule type" value="Genomic_DNA"/>
</dbReference>
<dbReference type="GO" id="GO:0051260">
    <property type="term" value="P:protein homooligomerization"/>
    <property type="evidence" value="ECO:0007669"/>
    <property type="project" value="InterPro"/>
</dbReference>
<name>A0A699Z4I4_HAELA</name>
<protein>
    <submittedName>
        <fullName evidence="3">POZ domain-containing protein</fullName>
    </submittedName>
</protein>
<dbReference type="SUPFAM" id="SSF54695">
    <property type="entry name" value="POZ domain"/>
    <property type="match status" value="1"/>
</dbReference>
<keyword evidence="4" id="KW-1185">Reference proteome</keyword>
<dbReference type="AlphaFoldDB" id="A0A699Z4I4"/>
<dbReference type="PROSITE" id="PS50097">
    <property type="entry name" value="BTB"/>
    <property type="match status" value="1"/>
</dbReference>